<dbReference type="AlphaFoldDB" id="A0A848DML0"/>
<organism evidence="1 2">
    <name type="scientific">Pseudonocardia bannensis</name>
    <dbReference type="NCBI Taxonomy" id="630973"/>
    <lineage>
        <taxon>Bacteria</taxon>
        <taxon>Bacillati</taxon>
        <taxon>Actinomycetota</taxon>
        <taxon>Actinomycetes</taxon>
        <taxon>Pseudonocardiales</taxon>
        <taxon>Pseudonocardiaceae</taxon>
        <taxon>Pseudonocardia</taxon>
    </lineage>
</organism>
<evidence type="ECO:0000313" key="1">
    <source>
        <dbReference type="EMBL" id="NMH93972.1"/>
    </source>
</evidence>
<evidence type="ECO:0000313" key="2">
    <source>
        <dbReference type="Proteomes" id="UP000586918"/>
    </source>
</evidence>
<proteinExistence type="predicted"/>
<dbReference type="EMBL" id="JAAXKZ010000089">
    <property type="protein sequence ID" value="NMH93972.1"/>
    <property type="molecule type" value="Genomic_DNA"/>
</dbReference>
<reference evidence="1 2" key="1">
    <citation type="submission" date="2020-04" db="EMBL/GenBank/DDBJ databases">
        <authorList>
            <person name="Klaysubun C."/>
            <person name="Duangmal K."/>
            <person name="Lipun K."/>
        </authorList>
    </citation>
    <scope>NUCLEOTIDE SEQUENCE [LARGE SCALE GENOMIC DNA]</scope>
    <source>
        <strain evidence="1 2">DSM 45300</strain>
    </source>
</reference>
<comment type="caution">
    <text evidence="1">The sequence shown here is derived from an EMBL/GenBank/DDBJ whole genome shotgun (WGS) entry which is preliminary data.</text>
</comment>
<dbReference type="RefSeq" id="WP_169414649.1">
    <property type="nucleotide sequence ID" value="NZ_JAAXKZ010000089.1"/>
</dbReference>
<name>A0A848DML0_9PSEU</name>
<dbReference type="Proteomes" id="UP000586918">
    <property type="component" value="Unassembled WGS sequence"/>
</dbReference>
<sequence length="45" mass="4692">MRSPRWPGRVRDRRTFVVVIGGGPVGAALHAVGCSGAALEAYRAA</sequence>
<gene>
    <name evidence="1" type="ORF">HF519_20810</name>
</gene>
<keyword evidence="2" id="KW-1185">Reference proteome</keyword>
<protein>
    <submittedName>
        <fullName evidence="1">Uncharacterized protein</fullName>
    </submittedName>
</protein>
<accession>A0A848DML0</accession>